<keyword evidence="6" id="KW-0732">Signal</keyword>
<dbReference type="EMBL" id="JAKJPO010000005">
    <property type="protein sequence ID" value="MCF7222227.1"/>
    <property type="molecule type" value="Genomic_DNA"/>
</dbReference>
<evidence type="ECO:0000256" key="4">
    <source>
        <dbReference type="ARBA" id="ARBA00022833"/>
    </source>
</evidence>
<dbReference type="InterPro" id="IPR036866">
    <property type="entry name" value="RibonucZ/Hydroxyglut_hydro"/>
</dbReference>
<dbReference type="CDD" id="cd07720">
    <property type="entry name" value="OPHC2-like_MBL-fold"/>
    <property type="match status" value="1"/>
</dbReference>
<dbReference type="InterPro" id="IPR051013">
    <property type="entry name" value="MBL_superfamily_lactonases"/>
</dbReference>
<gene>
    <name evidence="8" type="ORF">L3V18_10580</name>
</gene>
<feature type="chain" id="PRO_5045213579" evidence="6">
    <location>
        <begin position="23"/>
        <end position="332"/>
    </location>
</feature>
<dbReference type="InterPro" id="IPR001279">
    <property type="entry name" value="Metallo-B-lactamas"/>
</dbReference>
<evidence type="ECO:0000313" key="9">
    <source>
        <dbReference type="Proteomes" id="UP001430796"/>
    </source>
</evidence>
<dbReference type="Pfam" id="PF00753">
    <property type="entry name" value="Lactamase_B"/>
    <property type="match status" value="1"/>
</dbReference>
<comment type="caution">
    <text evidence="8">The sequence shown here is derived from an EMBL/GenBank/DDBJ whole genome shotgun (WGS) entry which is preliminary data.</text>
</comment>
<protein>
    <submittedName>
        <fullName evidence="8">MBL fold metallo-hydrolase</fullName>
    </submittedName>
</protein>
<organism evidence="8 9">
    <name type="scientific">Marilutibacter chinensis</name>
    <dbReference type="NCBI Taxonomy" id="2912247"/>
    <lineage>
        <taxon>Bacteria</taxon>
        <taxon>Pseudomonadati</taxon>
        <taxon>Pseudomonadota</taxon>
        <taxon>Gammaproteobacteria</taxon>
        <taxon>Lysobacterales</taxon>
        <taxon>Lysobacteraceae</taxon>
        <taxon>Marilutibacter</taxon>
    </lineage>
</organism>
<evidence type="ECO:0000259" key="7">
    <source>
        <dbReference type="SMART" id="SM00849"/>
    </source>
</evidence>
<dbReference type="RefSeq" id="WP_237054656.1">
    <property type="nucleotide sequence ID" value="NZ_JAKJPO010000005.1"/>
</dbReference>
<dbReference type="Gene3D" id="3.60.15.10">
    <property type="entry name" value="Ribonuclease Z/Hydroxyacylglutathione hydrolase-like"/>
    <property type="match status" value="1"/>
</dbReference>
<evidence type="ECO:0000256" key="6">
    <source>
        <dbReference type="SAM" id="SignalP"/>
    </source>
</evidence>
<feature type="region of interest" description="Disordered" evidence="5">
    <location>
        <begin position="27"/>
        <end position="55"/>
    </location>
</feature>
<dbReference type="SMART" id="SM00849">
    <property type="entry name" value="Lactamase_B"/>
    <property type="match status" value="1"/>
</dbReference>
<evidence type="ECO:0000313" key="8">
    <source>
        <dbReference type="EMBL" id="MCF7222227.1"/>
    </source>
</evidence>
<dbReference type="SUPFAM" id="SSF56281">
    <property type="entry name" value="Metallo-hydrolase/oxidoreductase"/>
    <property type="match status" value="1"/>
</dbReference>
<evidence type="ECO:0000256" key="3">
    <source>
        <dbReference type="ARBA" id="ARBA00022801"/>
    </source>
</evidence>
<dbReference type="PANTHER" id="PTHR42978:SF6">
    <property type="entry name" value="QUORUM-QUENCHING LACTONASE YTNP-RELATED"/>
    <property type="match status" value="1"/>
</dbReference>
<evidence type="ECO:0000256" key="2">
    <source>
        <dbReference type="ARBA" id="ARBA00022723"/>
    </source>
</evidence>
<evidence type="ECO:0000256" key="1">
    <source>
        <dbReference type="ARBA" id="ARBA00007749"/>
    </source>
</evidence>
<feature type="domain" description="Metallo-beta-lactamase" evidence="7">
    <location>
        <begin position="110"/>
        <end position="311"/>
    </location>
</feature>
<keyword evidence="4" id="KW-0862">Zinc</keyword>
<reference evidence="8 9" key="3">
    <citation type="submission" date="2022-01" db="EMBL/GenBank/DDBJ databases">
        <authorList>
            <person name="Zhou L.Y."/>
        </authorList>
    </citation>
    <scope>NUCLEOTIDE SEQUENCE [LARGE SCALE GENOMIC DNA]</scope>
    <source>
        <strain evidence="8 9">TLK-CK17</strain>
    </source>
</reference>
<dbReference type="PANTHER" id="PTHR42978">
    <property type="entry name" value="QUORUM-QUENCHING LACTONASE YTNP-RELATED-RELATED"/>
    <property type="match status" value="1"/>
</dbReference>
<dbReference type="PROSITE" id="PS51257">
    <property type="entry name" value="PROKAR_LIPOPROTEIN"/>
    <property type="match status" value="1"/>
</dbReference>
<comment type="similarity">
    <text evidence="1">Belongs to the metallo-beta-lactamase superfamily.</text>
</comment>
<name>A0ABS9HVQ2_9GAMM</name>
<dbReference type="Proteomes" id="UP001430796">
    <property type="component" value="Unassembled WGS sequence"/>
</dbReference>
<reference evidence="9" key="2">
    <citation type="submission" date="2022-01" db="EMBL/GenBank/DDBJ databases">
        <title>Lysobacter chinensis sp. nov., a bacterium isolated from cow dung compost.</title>
        <authorList>
            <person name="Zhou L.Y."/>
        </authorList>
    </citation>
    <scope>NUCLEOTIDE SEQUENCE [LARGE SCALE GENOMIC DNA]</scope>
    <source>
        <strain evidence="9">TLK-CK17</strain>
    </source>
</reference>
<reference evidence="8 9" key="1">
    <citation type="submission" date="2022-01" db="EMBL/GenBank/DDBJ databases">
        <title>Lysobacter chinensis sp. nov., a bacterium isolated from cow dung compost.</title>
        <authorList>
            <person name="Liu Y."/>
        </authorList>
    </citation>
    <scope>NUCLEOTIDE SEQUENCE [LARGE SCALE GENOMIC DNA]</scope>
    <source>
        <strain evidence="8 9">TLK-CK17</strain>
    </source>
</reference>
<keyword evidence="2" id="KW-0479">Metal-binding</keyword>
<keyword evidence="3" id="KW-0378">Hydrolase</keyword>
<evidence type="ECO:0000256" key="5">
    <source>
        <dbReference type="SAM" id="MobiDB-lite"/>
    </source>
</evidence>
<keyword evidence="9" id="KW-1185">Reference proteome</keyword>
<accession>A0ABS9HVQ2</accession>
<proteinExistence type="inferred from homology"/>
<feature type="signal peptide" evidence="6">
    <location>
        <begin position="1"/>
        <end position="22"/>
    </location>
</feature>
<sequence>MPRTTAGVSMLFATFAASVALTACSPEASGPSARAQGDAPAASSPFQPAPTPASDDIRTFAIGELKATALRDGALAFPNDNQVFGIGHTPEEVAGVLRDAQLPTDTLQLGLQPLLVEAGERVLLFDSGGGASFGDDAGQLSASLRAAGIEPGEVTDIFISHAHGDHVGGLVGADGVPVFANASIHMSAPEWAFLSGMSAETAKNVVIPEHAAFVAALTPKVATFEPGAEIVPGMVEAVAIEGHTPGHSGYLISSGAESLLYVGDAMHHSVVSVQKPGWPNGFDGEPGTAADSRSALVEQLAASGQRAYNVHAPFPGLGRIEKQGDTLVWVGE</sequence>